<evidence type="ECO:0000313" key="1">
    <source>
        <dbReference type="EMBL" id="MFN2977190.1"/>
    </source>
</evidence>
<evidence type="ECO:0000313" key="2">
    <source>
        <dbReference type="Proteomes" id="UP001634747"/>
    </source>
</evidence>
<dbReference type="SUPFAM" id="SSF53335">
    <property type="entry name" value="S-adenosyl-L-methionine-dependent methyltransferases"/>
    <property type="match status" value="1"/>
</dbReference>
<dbReference type="GO" id="GO:0032259">
    <property type="term" value="P:methylation"/>
    <property type="evidence" value="ECO:0007669"/>
    <property type="project" value="UniProtKB-KW"/>
</dbReference>
<accession>A0ABW9KR55</accession>
<gene>
    <name evidence="1" type="ORF">ACK2TP_15570</name>
</gene>
<dbReference type="InterPro" id="IPR029063">
    <property type="entry name" value="SAM-dependent_MTases_sf"/>
</dbReference>
<keyword evidence="2" id="KW-1185">Reference proteome</keyword>
<sequence length="248" mass="28832">MILPRRKRRSGPAPLHPFDLLHGTETGALIPGDDLATGHRHDRHITAYHGTAPSLFRKLMAQWQPHRRHPLQQTAFVDVGAGKGRAMLLAAELPFRRILGIELHPALAASARRNLERFQRQQTRKTEDRPSIPMRLEEADVMRLRMPAGPCCVFLFNPFDLVLMDRFLDKLTRDFQGREDDLDLLYVNDEQRDLMLQEHPQFQEVWRGRIHLSREDRDADKAIIGYWAQGLYVTSGYEDCGIWRLRKK</sequence>
<proteinExistence type="predicted"/>
<dbReference type="RefSeq" id="WP_263414639.1">
    <property type="nucleotide sequence ID" value="NZ_BAABBH010000001.1"/>
</dbReference>
<protein>
    <submittedName>
        <fullName evidence="1">Class I SAM-dependent methyltransferase</fullName>
        <ecNumber evidence="1">2.1.1.-</ecNumber>
    </submittedName>
</protein>
<dbReference type="Gene3D" id="3.40.50.150">
    <property type="entry name" value="Vaccinia Virus protein VP39"/>
    <property type="match status" value="1"/>
</dbReference>
<dbReference type="CDD" id="cd02440">
    <property type="entry name" value="AdoMet_MTases"/>
    <property type="match status" value="1"/>
</dbReference>
<name>A0ABW9KR55_9BACT</name>
<organism evidence="1 2">
    <name type="scientific">Terriglobus aquaticus</name>
    <dbReference type="NCBI Taxonomy" id="940139"/>
    <lineage>
        <taxon>Bacteria</taxon>
        <taxon>Pseudomonadati</taxon>
        <taxon>Acidobacteriota</taxon>
        <taxon>Terriglobia</taxon>
        <taxon>Terriglobales</taxon>
        <taxon>Acidobacteriaceae</taxon>
        <taxon>Terriglobus</taxon>
    </lineage>
</organism>
<dbReference type="EMBL" id="JBJYXY010000001">
    <property type="protein sequence ID" value="MFN2977190.1"/>
    <property type="molecule type" value="Genomic_DNA"/>
</dbReference>
<keyword evidence="1" id="KW-0808">Transferase</keyword>
<comment type="caution">
    <text evidence="1">The sequence shown here is derived from an EMBL/GenBank/DDBJ whole genome shotgun (WGS) entry which is preliminary data.</text>
</comment>
<dbReference type="GO" id="GO:0008168">
    <property type="term" value="F:methyltransferase activity"/>
    <property type="evidence" value="ECO:0007669"/>
    <property type="project" value="UniProtKB-KW"/>
</dbReference>
<keyword evidence="1" id="KW-0489">Methyltransferase</keyword>
<dbReference type="EC" id="2.1.1.-" evidence="1"/>
<dbReference type="Proteomes" id="UP001634747">
    <property type="component" value="Unassembled WGS sequence"/>
</dbReference>
<reference evidence="1 2" key="1">
    <citation type="submission" date="2024-12" db="EMBL/GenBank/DDBJ databases">
        <authorList>
            <person name="Lee Y."/>
        </authorList>
    </citation>
    <scope>NUCLEOTIDE SEQUENCE [LARGE SCALE GENOMIC DNA]</scope>
    <source>
        <strain evidence="1 2">03SUJ4</strain>
    </source>
</reference>